<evidence type="ECO:0000256" key="4">
    <source>
        <dbReference type="ARBA" id="ARBA00022840"/>
    </source>
</evidence>
<evidence type="ECO:0000313" key="6">
    <source>
        <dbReference type="EMBL" id="MBW5483284.1"/>
    </source>
</evidence>
<evidence type="ECO:0000256" key="2">
    <source>
        <dbReference type="ARBA" id="ARBA00022741"/>
    </source>
</evidence>
<feature type="domain" description="Maltokinase N-terminal cap" evidence="5">
    <location>
        <begin position="20"/>
        <end position="107"/>
    </location>
</feature>
<evidence type="ECO:0000256" key="3">
    <source>
        <dbReference type="ARBA" id="ARBA00022777"/>
    </source>
</evidence>
<sequence>MAVIHHTTMSPTKLELLAGWLPARSWYVRTRSAPELSRAGGFRIDDPAGEVGIEFMVVTDTSGDRPIAYHVPLTYRGAPLDGAEEGLVGTSEHGVLGRRWIYDGVHDPVLVAQLLALLQGKAEAQHQSLSDTPDPSVAAHFTGPALPEPAAARAVVDGPDGTRLAVEPAEGGPLALTVSRVLRAQGPGTAGDSAAQAGTRAHLTAGWTAPDGAERRGLFAVLRAADAG</sequence>
<organism evidence="6 7">
    <name type="scientific">Streptomyces bambusae</name>
    <dbReference type="NCBI Taxonomy" id="1550616"/>
    <lineage>
        <taxon>Bacteria</taxon>
        <taxon>Bacillati</taxon>
        <taxon>Actinomycetota</taxon>
        <taxon>Actinomycetes</taxon>
        <taxon>Kitasatosporales</taxon>
        <taxon>Streptomycetaceae</taxon>
        <taxon>Streptomyces</taxon>
    </lineage>
</organism>
<gene>
    <name evidence="6" type="ORF">GPJ59_15640</name>
</gene>
<reference evidence="6 7" key="1">
    <citation type="submission" date="2019-12" db="EMBL/GenBank/DDBJ databases">
        <title>Genome sequence of Streptomyces bambusae.</title>
        <authorList>
            <person name="Bansal K."/>
            <person name="Choksket S."/>
            <person name="Korpole S."/>
            <person name="Patil P.B."/>
        </authorList>
    </citation>
    <scope>NUCLEOTIDE SEQUENCE [LARGE SCALE GENOMIC DNA]</scope>
    <source>
        <strain evidence="6 7">SK60</strain>
    </source>
</reference>
<dbReference type="RefSeq" id="WP_219667747.1">
    <property type="nucleotide sequence ID" value="NZ_WTFF01000097.1"/>
</dbReference>
<dbReference type="Proteomes" id="UP000812013">
    <property type="component" value="Unassembled WGS sequence"/>
</dbReference>
<keyword evidence="7" id="KW-1185">Reference proteome</keyword>
<evidence type="ECO:0000259" key="5">
    <source>
        <dbReference type="Pfam" id="PF18085"/>
    </source>
</evidence>
<evidence type="ECO:0000256" key="1">
    <source>
        <dbReference type="ARBA" id="ARBA00022679"/>
    </source>
</evidence>
<dbReference type="EMBL" id="WTFF01000097">
    <property type="protein sequence ID" value="MBW5483284.1"/>
    <property type="molecule type" value="Genomic_DNA"/>
</dbReference>
<keyword evidence="3" id="KW-0418">Kinase</keyword>
<accession>A0ABS6Z691</accession>
<proteinExistence type="predicted"/>
<evidence type="ECO:0000313" key="7">
    <source>
        <dbReference type="Proteomes" id="UP000812013"/>
    </source>
</evidence>
<keyword evidence="1" id="KW-0808">Transferase</keyword>
<name>A0ABS6Z691_9ACTN</name>
<protein>
    <submittedName>
        <fullName evidence="6">1,4-alpha-glucan branching protein</fullName>
    </submittedName>
</protein>
<comment type="caution">
    <text evidence="6">The sequence shown here is derived from an EMBL/GenBank/DDBJ whole genome shotgun (WGS) entry which is preliminary data.</text>
</comment>
<keyword evidence="4" id="KW-0067">ATP-binding</keyword>
<keyword evidence="2" id="KW-0547">Nucleotide-binding</keyword>
<dbReference type="Pfam" id="PF18085">
    <property type="entry name" value="Mak_N_cap"/>
    <property type="match status" value="1"/>
</dbReference>
<dbReference type="InterPro" id="IPR040999">
    <property type="entry name" value="Mak_N_cap"/>
</dbReference>